<proteinExistence type="inferred from homology"/>
<comment type="catalytic activity">
    <reaction evidence="9 10">
        <text>L-arginyl-[protein] + NAD(+) = N(omega)-(ADP-D-ribosyl)-L-arginyl-[protein] + nicotinamide + H(+)</text>
        <dbReference type="Rhea" id="RHEA:19149"/>
        <dbReference type="Rhea" id="RHEA-COMP:10532"/>
        <dbReference type="Rhea" id="RHEA-COMP:15087"/>
        <dbReference type="ChEBI" id="CHEBI:15378"/>
        <dbReference type="ChEBI" id="CHEBI:17154"/>
        <dbReference type="ChEBI" id="CHEBI:29965"/>
        <dbReference type="ChEBI" id="CHEBI:57540"/>
        <dbReference type="ChEBI" id="CHEBI:142554"/>
        <dbReference type="EC" id="2.4.2.31"/>
    </reaction>
</comment>
<evidence type="ECO:0000256" key="3">
    <source>
        <dbReference type="ARBA" id="ARBA00022679"/>
    </source>
</evidence>
<dbReference type="InterPro" id="IPR000768">
    <property type="entry name" value="ART"/>
</dbReference>
<dbReference type="GO" id="GO:0016779">
    <property type="term" value="F:nucleotidyltransferase activity"/>
    <property type="evidence" value="ECO:0007669"/>
    <property type="project" value="UniProtKB-KW"/>
</dbReference>
<dbReference type="Gene3D" id="3.90.176.10">
    <property type="entry name" value="Toxin ADP-ribosyltransferase, Chain A, domain 1"/>
    <property type="match status" value="1"/>
</dbReference>
<keyword evidence="3 10" id="KW-0808">Transferase</keyword>
<dbReference type="PRINTS" id="PR00970">
    <property type="entry name" value="RIBTRNSFRASE"/>
</dbReference>
<evidence type="ECO:0000256" key="8">
    <source>
        <dbReference type="ARBA" id="ARBA00023157"/>
    </source>
</evidence>
<comment type="caution">
    <text evidence="11">The sequence shown here is derived from an EMBL/GenBank/DDBJ whole genome shotgun (WGS) entry which is preliminary data.</text>
</comment>
<dbReference type="FunFam" id="3.90.176.10:FF:000001">
    <property type="entry name" value="NAD(P)(+)--arginine ADP-ribosyltransferase"/>
    <property type="match status" value="1"/>
</dbReference>
<protein>
    <recommendedName>
        <fullName evidence="10">NAD(P)(+)--arginine ADP-ribosyltransferase</fullName>
        <ecNumber evidence="10">2.4.2.31</ecNumber>
    </recommendedName>
    <alternativeName>
        <fullName evidence="10">Mono(ADP-ribosyl)transferase</fullName>
    </alternativeName>
</protein>
<gene>
    <name evidence="11" type="ORF">DPX16_8105</name>
</gene>
<comment type="similarity">
    <text evidence="1 10">Belongs to the Arg-specific ADP-ribosyltransferase family.</text>
</comment>
<sequence>MLLIIEALLFLAALRQDHRAAVEETVYPLDMAPDSVDDLYYGCGKNMADLVKKEYLKKEKENSNIFKKAWIKAENNISRWNILSKLKRTHKIAINVYTDDNVYREFNRDTRTGKQTYKDNTYKWYSLHFLLTEAIQILKKKQNRCFDTFRGTNDGFNGNVFEDVRFGSFASSSLNRAKAERFGTVTCFKIHTCEGANVTKYSEFPAEEEVLIPPYEKFNVTAVKTRADEPDLWCDTVYTLESSGIRSDLNCALFNEPTKSIAIP</sequence>
<name>A0A3N0Y871_ANAGA</name>
<evidence type="ECO:0000313" key="11">
    <source>
        <dbReference type="EMBL" id="ROL42415.1"/>
    </source>
</evidence>
<evidence type="ECO:0000256" key="7">
    <source>
        <dbReference type="ARBA" id="ARBA00023027"/>
    </source>
</evidence>
<evidence type="ECO:0000313" key="12">
    <source>
        <dbReference type="Proteomes" id="UP000281406"/>
    </source>
</evidence>
<dbReference type="PANTHER" id="PTHR10339">
    <property type="entry name" value="ADP-RIBOSYLTRANSFERASE"/>
    <property type="match status" value="1"/>
</dbReference>
<keyword evidence="6 10" id="KW-0521">NADP</keyword>
<dbReference type="GO" id="GO:0003950">
    <property type="term" value="F:NAD+ poly-ADP-ribosyltransferase activity"/>
    <property type="evidence" value="ECO:0007669"/>
    <property type="project" value="TreeGrafter"/>
</dbReference>
<dbReference type="EC" id="2.4.2.31" evidence="10"/>
<dbReference type="Proteomes" id="UP000281406">
    <property type="component" value="Unassembled WGS sequence"/>
</dbReference>
<accession>A0A3N0Y871</accession>
<evidence type="ECO:0000256" key="9">
    <source>
        <dbReference type="ARBA" id="ARBA00047597"/>
    </source>
</evidence>
<keyword evidence="7 10" id="KW-0520">NAD</keyword>
<feature type="chain" id="PRO_5017854411" description="NAD(P)(+)--arginine ADP-ribosyltransferase" evidence="10">
    <location>
        <begin position="21"/>
        <end position="264"/>
    </location>
</feature>
<dbReference type="SUPFAM" id="SSF56399">
    <property type="entry name" value="ADP-ribosylation"/>
    <property type="match status" value="1"/>
</dbReference>
<reference evidence="11 12" key="1">
    <citation type="submission" date="2018-10" db="EMBL/GenBank/DDBJ databases">
        <title>Genome assembly for a Yunnan-Guizhou Plateau 3E fish, Anabarilius grahami (Regan), and its evolutionary and genetic applications.</title>
        <authorList>
            <person name="Jiang W."/>
        </authorList>
    </citation>
    <scope>NUCLEOTIDE SEQUENCE [LARGE SCALE GENOMIC DNA]</scope>
    <source>
        <strain evidence="11">AG-KIZ</strain>
        <tissue evidence="11">Muscle</tissue>
    </source>
</reference>
<dbReference type="Pfam" id="PF01129">
    <property type="entry name" value="ART"/>
    <property type="match status" value="1"/>
</dbReference>
<feature type="signal peptide" evidence="10">
    <location>
        <begin position="1"/>
        <end position="20"/>
    </location>
</feature>
<dbReference type="PROSITE" id="PS51996">
    <property type="entry name" value="TR_MART"/>
    <property type="match status" value="1"/>
</dbReference>
<keyword evidence="5 10" id="KW-0732">Signal</keyword>
<keyword evidence="2 10" id="KW-0328">Glycosyltransferase</keyword>
<dbReference type="GO" id="GO:0106274">
    <property type="term" value="F:NAD+-protein-arginine ADP-ribosyltransferase activity"/>
    <property type="evidence" value="ECO:0007669"/>
    <property type="project" value="UniProtKB-EC"/>
</dbReference>
<dbReference type="EMBL" id="RJVU01049641">
    <property type="protein sequence ID" value="ROL42415.1"/>
    <property type="molecule type" value="Genomic_DNA"/>
</dbReference>
<organism evidence="11 12">
    <name type="scientific">Anabarilius grahami</name>
    <name type="common">Kanglang fish</name>
    <name type="synonym">Barilius grahami</name>
    <dbReference type="NCBI Taxonomy" id="495550"/>
    <lineage>
        <taxon>Eukaryota</taxon>
        <taxon>Metazoa</taxon>
        <taxon>Chordata</taxon>
        <taxon>Craniata</taxon>
        <taxon>Vertebrata</taxon>
        <taxon>Euteleostomi</taxon>
        <taxon>Actinopterygii</taxon>
        <taxon>Neopterygii</taxon>
        <taxon>Teleostei</taxon>
        <taxon>Ostariophysi</taxon>
        <taxon>Cypriniformes</taxon>
        <taxon>Xenocyprididae</taxon>
        <taxon>Xenocypridinae</taxon>
        <taxon>Xenocypridinae incertae sedis</taxon>
        <taxon>Anabarilius</taxon>
    </lineage>
</organism>
<evidence type="ECO:0000256" key="4">
    <source>
        <dbReference type="ARBA" id="ARBA00022695"/>
    </source>
</evidence>
<keyword evidence="12" id="KW-1185">Reference proteome</keyword>
<keyword evidence="8" id="KW-1015">Disulfide bond</keyword>
<dbReference type="OrthoDB" id="423533at2759"/>
<evidence type="ECO:0000256" key="2">
    <source>
        <dbReference type="ARBA" id="ARBA00022676"/>
    </source>
</evidence>
<dbReference type="InterPro" id="IPR050999">
    <property type="entry name" value="ADP-ribosyltransferase_ARG"/>
</dbReference>
<dbReference type="AlphaFoldDB" id="A0A3N0Y871"/>
<evidence type="ECO:0000256" key="1">
    <source>
        <dbReference type="ARBA" id="ARBA00009558"/>
    </source>
</evidence>
<evidence type="ECO:0000256" key="5">
    <source>
        <dbReference type="ARBA" id="ARBA00022729"/>
    </source>
</evidence>
<keyword evidence="4" id="KW-0548">Nucleotidyltransferase</keyword>
<evidence type="ECO:0000256" key="10">
    <source>
        <dbReference type="RuleBase" id="RU361228"/>
    </source>
</evidence>
<dbReference type="PANTHER" id="PTHR10339:SF27">
    <property type="entry name" value="NAD(P)(+)--ARGININE ADP-RIBOSYLTRANSFERASE"/>
    <property type="match status" value="1"/>
</dbReference>
<evidence type="ECO:0000256" key="6">
    <source>
        <dbReference type="ARBA" id="ARBA00022857"/>
    </source>
</evidence>